<dbReference type="InterPro" id="IPR013325">
    <property type="entry name" value="RNA_pol_sigma_r2"/>
</dbReference>
<name>A0ABW5QRJ1_9BACL</name>
<dbReference type="EMBL" id="JBHUMY010000001">
    <property type="protein sequence ID" value="MFD2658984.1"/>
    <property type="molecule type" value="Genomic_DNA"/>
</dbReference>
<protein>
    <submittedName>
        <fullName evidence="2">Helix-turn-helix domain-containing protein</fullName>
    </submittedName>
</protein>
<organism evidence="2 3">
    <name type="scientific">Paenibacillus thailandensis</name>
    <dbReference type="NCBI Taxonomy" id="393250"/>
    <lineage>
        <taxon>Bacteria</taxon>
        <taxon>Bacillati</taxon>
        <taxon>Bacillota</taxon>
        <taxon>Bacilli</taxon>
        <taxon>Bacillales</taxon>
        <taxon>Paenibacillaceae</taxon>
        <taxon>Paenibacillus</taxon>
    </lineage>
</organism>
<sequence>MENDLFDLVQKAQSGDRAALQEIISMFMPAVRSAKYKIKSDRRDDLEQSIVETMIKKIMAYDLTSTPDFSEFCKQLCKWNG</sequence>
<reference evidence="3" key="1">
    <citation type="journal article" date="2019" name="Int. J. Syst. Evol. Microbiol.">
        <title>The Global Catalogue of Microorganisms (GCM) 10K type strain sequencing project: providing services to taxonomists for standard genome sequencing and annotation.</title>
        <authorList>
            <consortium name="The Broad Institute Genomics Platform"/>
            <consortium name="The Broad Institute Genome Sequencing Center for Infectious Disease"/>
            <person name="Wu L."/>
            <person name="Ma J."/>
        </authorList>
    </citation>
    <scope>NUCLEOTIDE SEQUENCE [LARGE SCALE GENOMIC DNA]</scope>
    <source>
        <strain evidence="3">TISTR 1827</strain>
    </source>
</reference>
<keyword evidence="3" id="KW-1185">Reference proteome</keyword>
<comment type="caution">
    <text evidence="2">The sequence shown here is derived from an EMBL/GenBank/DDBJ whole genome shotgun (WGS) entry which is preliminary data.</text>
</comment>
<accession>A0ABW5QRJ1</accession>
<dbReference type="RefSeq" id="WP_379269066.1">
    <property type="nucleotide sequence ID" value="NZ_JBHUGT010000050.1"/>
</dbReference>
<dbReference type="Pfam" id="PF12645">
    <property type="entry name" value="HTH_16"/>
    <property type="match status" value="1"/>
</dbReference>
<evidence type="ECO:0000259" key="1">
    <source>
        <dbReference type="Pfam" id="PF12645"/>
    </source>
</evidence>
<feature type="domain" description="Helix-turn-helix conjugative transposon-like" evidence="1">
    <location>
        <begin position="6"/>
        <end position="62"/>
    </location>
</feature>
<evidence type="ECO:0000313" key="2">
    <source>
        <dbReference type="EMBL" id="MFD2658984.1"/>
    </source>
</evidence>
<evidence type="ECO:0000313" key="3">
    <source>
        <dbReference type="Proteomes" id="UP001597493"/>
    </source>
</evidence>
<dbReference type="Proteomes" id="UP001597493">
    <property type="component" value="Unassembled WGS sequence"/>
</dbReference>
<dbReference type="SUPFAM" id="SSF88946">
    <property type="entry name" value="Sigma2 domain of RNA polymerase sigma factors"/>
    <property type="match status" value="1"/>
</dbReference>
<proteinExistence type="predicted"/>
<gene>
    <name evidence="2" type="ORF">ACFSW5_01750</name>
</gene>
<dbReference type="InterPro" id="IPR024760">
    <property type="entry name" value="HTH_dom_conjug_TS-like"/>
</dbReference>